<proteinExistence type="predicted"/>
<evidence type="ECO:0000256" key="1">
    <source>
        <dbReference type="SAM" id="Phobius"/>
    </source>
</evidence>
<feature type="transmembrane region" description="Helical" evidence="1">
    <location>
        <begin position="21"/>
        <end position="46"/>
    </location>
</feature>
<dbReference type="AlphaFoldDB" id="A0AAU2JV25"/>
<accession>A0AAU2JV25</accession>
<keyword evidence="1" id="KW-0812">Transmembrane</keyword>
<keyword evidence="1" id="KW-0472">Membrane</keyword>
<reference evidence="2" key="1">
    <citation type="submission" date="2022-10" db="EMBL/GenBank/DDBJ databases">
        <title>The complete genomes of actinobacterial strains from the NBC collection.</title>
        <authorList>
            <person name="Joergensen T.S."/>
            <person name="Alvarez Arevalo M."/>
            <person name="Sterndorff E.B."/>
            <person name="Faurdal D."/>
            <person name="Vuksanovic O."/>
            <person name="Mourched A.-S."/>
            <person name="Charusanti P."/>
            <person name="Shaw S."/>
            <person name="Blin K."/>
            <person name="Weber T."/>
        </authorList>
    </citation>
    <scope>NUCLEOTIDE SEQUENCE</scope>
    <source>
        <strain evidence="2">NBC_00049</strain>
    </source>
</reference>
<organism evidence="2">
    <name type="scientific">Streptomyces sp. NBC_00049</name>
    <dbReference type="NCBI Taxonomy" id="2903617"/>
    <lineage>
        <taxon>Bacteria</taxon>
        <taxon>Bacillati</taxon>
        <taxon>Actinomycetota</taxon>
        <taxon>Actinomycetes</taxon>
        <taxon>Kitasatosporales</taxon>
        <taxon>Streptomycetaceae</taxon>
        <taxon>Streptomyces</taxon>
    </lineage>
</organism>
<evidence type="ECO:0000313" key="2">
    <source>
        <dbReference type="EMBL" id="WTU75741.1"/>
    </source>
</evidence>
<keyword evidence="1" id="KW-1133">Transmembrane helix</keyword>
<name>A0AAU2JV25_9ACTN</name>
<gene>
    <name evidence="2" type="ORF">OG327_21780</name>
</gene>
<protein>
    <submittedName>
        <fullName evidence="2">Uncharacterized protein</fullName>
    </submittedName>
</protein>
<dbReference type="EMBL" id="CP108264">
    <property type="protein sequence ID" value="WTU75741.1"/>
    <property type="molecule type" value="Genomic_DNA"/>
</dbReference>
<sequence length="47" mass="5036">MNQREWKPADHRLGVERAGTVIVVAAGGLLVAGALFLLFALMPYLIG</sequence>